<feature type="transmembrane region" description="Helical" evidence="4">
    <location>
        <begin position="341"/>
        <end position="358"/>
    </location>
</feature>
<reference evidence="5 6" key="1">
    <citation type="submission" date="2019-12" db="EMBL/GenBank/DDBJ databases">
        <authorList>
            <person name="Sun J.-Q."/>
        </authorList>
    </citation>
    <scope>NUCLEOTIDE SEQUENCE [LARGE SCALE GENOMIC DNA]</scope>
    <source>
        <strain evidence="5 6">JCM 17928</strain>
    </source>
</reference>
<dbReference type="PANTHER" id="PTHR44858:SF1">
    <property type="entry name" value="UDP-N-ACETYLGLUCOSAMINE--PEPTIDE N-ACETYLGLUCOSAMINYLTRANSFERASE SPINDLY-RELATED"/>
    <property type="match status" value="1"/>
</dbReference>
<dbReference type="EMBL" id="WOWP01000057">
    <property type="protein sequence ID" value="MUV04986.1"/>
    <property type="molecule type" value="Genomic_DNA"/>
</dbReference>
<comment type="caution">
    <text evidence="5">The sequence shown here is derived from an EMBL/GenBank/DDBJ whole genome shotgun (WGS) entry which is preliminary data.</text>
</comment>
<protein>
    <submittedName>
        <fullName evidence="5">Tetratricopeptide repeat protein</fullName>
    </submittedName>
</protein>
<dbReference type="InterPro" id="IPR013105">
    <property type="entry name" value="TPR_2"/>
</dbReference>
<gene>
    <name evidence="5" type="ORF">GN157_14815</name>
</gene>
<keyword evidence="2 3" id="KW-0802">TPR repeat</keyword>
<keyword evidence="1" id="KW-0677">Repeat</keyword>
<feature type="repeat" description="TPR" evidence="3">
    <location>
        <begin position="234"/>
        <end position="267"/>
    </location>
</feature>
<sequence>MKKVILLIIVAALLYNCGSDLSYEEQLKNYTSLVKKADSISLAKDYKKAEDYATKAIEITDTLAPALLSRGNIRLKLKKWDESIDDFDKVIEIEGNKSLAHKGLAIAKLASDDEDDFLESINIYLNYHNSDVQSHELRAEYYSKNDYNKAIEDYSYCINAVPLNSSYYLKRGNLYTLNNQEKLGIKDYQSYIQLNPNKNNDEILYKRGTLNLKVNKPKEAVIDFLKIENPNSRPLTFSLLGDSYYQLGNYHEAIKFYSTYIRLFPSASDIIEKRGLSFQKMGELNKAESDIKKSAMLKWKNKGFFQKYWLFILYLIFFAMTYIIISIFNTEEYDGRKAKKAYMFFFVTGIVGGHYLYVKSYIRYTLYFILLSVLVYNSIYSIISFYNYKYILWNDILDVGKNKYILYIIVILFGLDLLSLSYLVYSSNQKVRFSVSKDLPEKRQQEITDLETATKQIKRNLQILDV</sequence>
<accession>A0A6N8HH53</accession>
<feature type="repeat" description="TPR" evidence="3">
    <location>
        <begin position="64"/>
        <end position="97"/>
    </location>
</feature>
<feature type="transmembrane region" description="Helical" evidence="4">
    <location>
        <begin position="308"/>
        <end position="329"/>
    </location>
</feature>
<dbReference type="Pfam" id="PF07719">
    <property type="entry name" value="TPR_2"/>
    <property type="match status" value="1"/>
</dbReference>
<evidence type="ECO:0000256" key="1">
    <source>
        <dbReference type="ARBA" id="ARBA00022737"/>
    </source>
</evidence>
<dbReference type="PANTHER" id="PTHR44858">
    <property type="entry name" value="TETRATRICOPEPTIDE REPEAT PROTEIN 6"/>
    <property type="match status" value="1"/>
</dbReference>
<evidence type="ECO:0000256" key="3">
    <source>
        <dbReference type="PROSITE-ProRule" id="PRU00339"/>
    </source>
</evidence>
<dbReference type="InterPro" id="IPR050498">
    <property type="entry name" value="Ycf3"/>
</dbReference>
<evidence type="ECO:0000313" key="5">
    <source>
        <dbReference type="EMBL" id="MUV04986.1"/>
    </source>
</evidence>
<proteinExistence type="predicted"/>
<evidence type="ECO:0000256" key="2">
    <source>
        <dbReference type="ARBA" id="ARBA00022803"/>
    </source>
</evidence>
<dbReference type="SUPFAM" id="SSF48452">
    <property type="entry name" value="TPR-like"/>
    <property type="match status" value="2"/>
</dbReference>
<feature type="repeat" description="TPR" evidence="3">
    <location>
        <begin position="165"/>
        <end position="198"/>
    </location>
</feature>
<evidence type="ECO:0000256" key="4">
    <source>
        <dbReference type="SAM" id="Phobius"/>
    </source>
</evidence>
<dbReference type="InterPro" id="IPR019734">
    <property type="entry name" value="TPR_rpt"/>
</dbReference>
<dbReference type="Proteomes" id="UP000433945">
    <property type="component" value="Unassembled WGS sequence"/>
</dbReference>
<dbReference type="SMART" id="SM00028">
    <property type="entry name" value="TPR"/>
    <property type="match status" value="6"/>
</dbReference>
<dbReference type="AlphaFoldDB" id="A0A6N8HH53"/>
<name>A0A6N8HH53_9FLAO</name>
<feature type="transmembrane region" description="Helical" evidence="4">
    <location>
        <begin position="364"/>
        <end position="383"/>
    </location>
</feature>
<keyword evidence="4" id="KW-0812">Transmembrane</keyword>
<dbReference type="InterPro" id="IPR011990">
    <property type="entry name" value="TPR-like_helical_dom_sf"/>
</dbReference>
<organism evidence="5 6">
    <name type="scientific">Flavobacterium rakeshii</name>
    <dbReference type="NCBI Taxonomy" id="1038845"/>
    <lineage>
        <taxon>Bacteria</taxon>
        <taxon>Pseudomonadati</taxon>
        <taxon>Bacteroidota</taxon>
        <taxon>Flavobacteriia</taxon>
        <taxon>Flavobacteriales</taxon>
        <taxon>Flavobacteriaceae</taxon>
        <taxon>Flavobacterium</taxon>
    </lineage>
</organism>
<dbReference type="RefSeq" id="WP_157484278.1">
    <property type="nucleotide sequence ID" value="NZ_WOWP01000057.1"/>
</dbReference>
<keyword evidence="4" id="KW-0472">Membrane</keyword>
<feature type="transmembrane region" description="Helical" evidence="4">
    <location>
        <begin position="404"/>
        <end position="425"/>
    </location>
</feature>
<dbReference type="OrthoDB" id="1357576at2"/>
<keyword evidence="4" id="KW-1133">Transmembrane helix</keyword>
<evidence type="ECO:0000313" key="6">
    <source>
        <dbReference type="Proteomes" id="UP000433945"/>
    </source>
</evidence>
<dbReference type="Gene3D" id="1.25.40.10">
    <property type="entry name" value="Tetratricopeptide repeat domain"/>
    <property type="match status" value="3"/>
</dbReference>
<keyword evidence="6" id="KW-1185">Reference proteome</keyword>
<dbReference type="PROSITE" id="PS50005">
    <property type="entry name" value="TPR"/>
    <property type="match status" value="3"/>
</dbReference>